<evidence type="ECO:0000313" key="3">
    <source>
        <dbReference type="Proteomes" id="UP000464752"/>
    </source>
</evidence>
<dbReference type="EMBL" id="MN813684">
    <property type="protein sequence ID" value="QHB37202.1"/>
    <property type="molecule type" value="Genomic_DNA"/>
</dbReference>
<keyword evidence="1" id="KW-1133">Transmembrane helix</keyword>
<keyword evidence="1" id="KW-0472">Membrane</keyword>
<dbReference type="Proteomes" id="UP000464752">
    <property type="component" value="Segment"/>
</dbReference>
<dbReference type="RefSeq" id="YP_010751264.1">
    <property type="nucleotide sequence ID" value="NC_073367.1"/>
</dbReference>
<protein>
    <submittedName>
        <fullName evidence="2">Uncharacterized protein</fullName>
    </submittedName>
</protein>
<keyword evidence="3" id="KW-1185">Reference proteome</keyword>
<reference evidence="2 3" key="1">
    <citation type="submission" date="2019-12" db="EMBL/GenBank/DDBJ databases">
        <authorList>
            <person name="Kistler A.K."/>
            <person name="Garlena R.A."/>
            <person name="Russell D.A."/>
            <person name="Pope W.H."/>
            <person name="Jacobs-Sera D."/>
            <person name="Hatfull G.F."/>
        </authorList>
    </citation>
    <scope>NUCLEOTIDE SEQUENCE [LARGE SCALE GENOMIC DNA]</scope>
</reference>
<feature type="transmembrane region" description="Helical" evidence="1">
    <location>
        <begin position="68"/>
        <end position="88"/>
    </location>
</feature>
<evidence type="ECO:0000256" key="1">
    <source>
        <dbReference type="SAM" id="Phobius"/>
    </source>
</evidence>
<dbReference type="KEGG" id="vg:80004930"/>
<evidence type="ECO:0000313" key="2">
    <source>
        <dbReference type="EMBL" id="QHB37202.1"/>
    </source>
</evidence>
<accession>A0A6B9L6I7</accession>
<gene>
    <name evidence="2" type="primary">68</name>
    <name evidence="2" type="ORF">SEA_TERIJ_68</name>
</gene>
<organism evidence="2 3">
    <name type="scientific">Microbacterium phage Terij</name>
    <dbReference type="NCBI Taxonomy" id="2686229"/>
    <lineage>
        <taxon>Viruses</taxon>
        <taxon>Duplodnaviria</taxon>
        <taxon>Heunggongvirae</taxon>
        <taxon>Uroviricota</taxon>
        <taxon>Caudoviricetes</taxon>
        <taxon>Hodgkinviridae</taxon>
        <taxon>Margaeryvirus</taxon>
        <taxon>Margaeryvirus terij</taxon>
    </lineage>
</organism>
<keyword evidence="1" id="KW-0812">Transmembrane</keyword>
<name>A0A6B9L6I7_9CAUD</name>
<proteinExistence type="predicted"/>
<sequence>MNTDQCGVELEPGLTCGRDAGHDGPHVVEGEIPPSIGMMVGSLMEQAEQEAARARAARIRLERETYRFRLCVTVLALAALASLAEQIVRWTTGG</sequence>
<dbReference type="GeneID" id="80004930"/>